<name>A0ABS8RU73_DATST</name>
<reference evidence="1 2" key="1">
    <citation type="journal article" date="2021" name="BMC Genomics">
        <title>Datura genome reveals duplications of psychoactive alkaloid biosynthetic genes and high mutation rate following tissue culture.</title>
        <authorList>
            <person name="Rajewski A."/>
            <person name="Carter-House D."/>
            <person name="Stajich J."/>
            <person name="Litt A."/>
        </authorList>
    </citation>
    <scope>NUCLEOTIDE SEQUENCE [LARGE SCALE GENOMIC DNA]</scope>
    <source>
        <strain evidence="1">AR-01</strain>
    </source>
</reference>
<organism evidence="1 2">
    <name type="scientific">Datura stramonium</name>
    <name type="common">Jimsonweed</name>
    <name type="synonym">Common thornapple</name>
    <dbReference type="NCBI Taxonomy" id="4076"/>
    <lineage>
        <taxon>Eukaryota</taxon>
        <taxon>Viridiplantae</taxon>
        <taxon>Streptophyta</taxon>
        <taxon>Embryophyta</taxon>
        <taxon>Tracheophyta</taxon>
        <taxon>Spermatophyta</taxon>
        <taxon>Magnoliopsida</taxon>
        <taxon>eudicotyledons</taxon>
        <taxon>Gunneridae</taxon>
        <taxon>Pentapetalae</taxon>
        <taxon>asterids</taxon>
        <taxon>lamiids</taxon>
        <taxon>Solanales</taxon>
        <taxon>Solanaceae</taxon>
        <taxon>Solanoideae</taxon>
        <taxon>Datureae</taxon>
        <taxon>Datura</taxon>
    </lineage>
</organism>
<evidence type="ECO:0000313" key="1">
    <source>
        <dbReference type="EMBL" id="MCD7449169.1"/>
    </source>
</evidence>
<keyword evidence="2" id="KW-1185">Reference proteome</keyword>
<gene>
    <name evidence="1" type="ORF">HAX54_049722</name>
</gene>
<comment type="caution">
    <text evidence="1">The sequence shown here is derived from an EMBL/GenBank/DDBJ whole genome shotgun (WGS) entry which is preliminary data.</text>
</comment>
<evidence type="ECO:0000313" key="2">
    <source>
        <dbReference type="Proteomes" id="UP000823775"/>
    </source>
</evidence>
<dbReference type="Proteomes" id="UP000823775">
    <property type="component" value="Unassembled WGS sequence"/>
</dbReference>
<accession>A0ABS8RU73</accession>
<protein>
    <submittedName>
        <fullName evidence="1">Uncharacterized protein</fullName>
    </submittedName>
</protein>
<dbReference type="EMBL" id="JACEIK010000085">
    <property type="protein sequence ID" value="MCD7449169.1"/>
    <property type="molecule type" value="Genomic_DNA"/>
</dbReference>
<proteinExistence type="predicted"/>
<sequence length="101" mass="11249">MQPYSGLYLTNSSHGPCEAPVNVREPLRRGPRRYAGSLSTPLVDAHELSREVSTDARELQLRSPRTCVKAQTPASKIFYVQYLVLTLKTHPRPLDQTNGAS</sequence>